<dbReference type="SUPFAM" id="SSF56801">
    <property type="entry name" value="Acetyl-CoA synthetase-like"/>
    <property type="match status" value="1"/>
</dbReference>
<accession>A0A1W0XAL1</accession>
<dbReference type="InterPro" id="IPR000873">
    <property type="entry name" value="AMP-dep_synth/lig_dom"/>
</dbReference>
<dbReference type="InterPro" id="IPR042099">
    <property type="entry name" value="ANL_N_sf"/>
</dbReference>
<comment type="caution">
    <text evidence="9">The sequence shown here is derived from an EMBL/GenBank/DDBJ whole genome shotgun (WGS) entry which is preliminary data.</text>
</comment>
<comment type="catalytic activity">
    <reaction evidence="5">
        <text>butanoate + ATP + CoA = butanoyl-CoA + AMP + diphosphate</text>
        <dbReference type="Rhea" id="RHEA:46172"/>
        <dbReference type="ChEBI" id="CHEBI:17968"/>
        <dbReference type="ChEBI" id="CHEBI:30616"/>
        <dbReference type="ChEBI" id="CHEBI:33019"/>
        <dbReference type="ChEBI" id="CHEBI:57287"/>
        <dbReference type="ChEBI" id="CHEBI:57371"/>
        <dbReference type="ChEBI" id="CHEBI:456215"/>
    </reaction>
    <physiologicalReaction direction="left-to-right" evidence="5">
        <dbReference type="Rhea" id="RHEA:46173"/>
    </physiologicalReaction>
</comment>
<name>A0A1W0XAL1_HYPEX</name>
<evidence type="ECO:0000256" key="3">
    <source>
        <dbReference type="ARBA" id="ARBA00040004"/>
    </source>
</evidence>
<evidence type="ECO:0000313" key="9">
    <source>
        <dbReference type="EMBL" id="OQV24569.1"/>
    </source>
</evidence>
<dbReference type="Pfam" id="PF16177">
    <property type="entry name" value="ACAS_N"/>
    <property type="match status" value="1"/>
</dbReference>
<feature type="domain" description="Acetyl-coenzyme A synthetase N-terminal" evidence="8">
    <location>
        <begin position="62"/>
        <end position="116"/>
    </location>
</feature>
<evidence type="ECO:0000256" key="1">
    <source>
        <dbReference type="ARBA" id="ARBA00006432"/>
    </source>
</evidence>
<sequence length="696" mass="76323">MRLQLTWTKSLLAGQQTWLRISVNRLDGLFLQQREHSTGTAISRRALQEPNSSGAPAIKDVYFKEYLKSLTRPEDFWHEAAQALVWEKQYDTVLEDANSPYSKWFSGGKISVCYNALDRHCDDGNGDKVALIHASPVTDSTTSITYKELLHRVTHLAGYLRSIGVQKGDRVIVYMPMIPEAVVAMLACSRIGAIHSTVFGGFAAKELATRISHAKAVAVICGSCGIERGRPVDYKMIVDEAIGMAKHQPKHCIVFQRPGLEKPKFVKGRDQDWNDCMADGRPVDCLAVDANDPLYLIYTSGTTGAPKAVIRPAGGYAVALHWSMFNVWGMKPDDPWWAASDFGWVVGHSYIAYGPLLHRNPSVIYEGKPTGTPNAGSYFNVIEKHGVRGMFAAPTSVRAIRQEDPHMECKDKYDITSLQYLFVAGEHCDEETKHWARAAFGAPTLDNWWQTETGWPITSTCVGLGSPLDPPAHSSGHAVPGYDIRVVDSETGKALQPGELGRLIIKLPLPPGNFSGLWEDDTKFREAYFTKYPGYYDTMDAGTVDVDGYVSVLSRVDDIINVSGCRISTSALEEAILRHPEVADCAVVGVSDKMKGQVPLGFIVLSNGYTGKSADVIAEVIKLVRADIGPIASFRYACIVPKLPKTRSGKIARASLADLAESKPLKIPVTIEDPGVYPEIKTALQEIGYAKSTKSA</sequence>
<dbReference type="Gene3D" id="3.30.300.30">
    <property type="match status" value="1"/>
</dbReference>
<dbReference type="GO" id="GO:0003987">
    <property type="term" value="F:acetate-CoA ligase activity"/>
    <property type="evidence" value="ECO:0007669"/>
    <property type="project" value="UniProtKB-EC"/>
</dbReference>
<feature type="domain" description="AMP-dependent synthetase/ligase" evidence="6">
    <location>
        <begin position="123"/>
        <end position="516"/>
    </location>
</feature>
<keyword evidence="10" id="KW-1185">Reference proteome</keyword>
<proteinExistence type="inferred from homology"/>
<dbReference type="InterPro" id="IPR032387">
    <property type="entry name" value="ACAS_N"/>
</dbReference>
<dbReference type="PROSITE" id="PS00455">
    <property type="entry name" value="AMP_BINDING"/>
    <property type="match status" value="1"/>
</dbReference>
<dbReference type="EC" id="6.2.1.1" evidence="2"/>
<organism evidence="9 10">
    <name type="scientific">Hypsibius exemplaris</name>
    <name type="common">Freshwater tardigrade</name>
    <dbReference type="NCBI Taxonomy" id="2072580"/>
    <lineage>
        <taxon>Eukaryota</taxon>
        <taxon>Metazoa</taxon>
        <taxon>Ecdysozoa</taxon>
        <taxon>Tardigrada</taxon>
        <taxon>Eutardigrada</taxon>
        <taxon>Parachela</taxon>
        <taxon>Hypsibioidea</taxon>
        <taxon>Hypsibiidae</taxon>
        <taxon>Hypsibius</taxon>
    </lineage>
</organism>
<evidence type="ECO:0000256" key="2">
    <source>
        <dbReference type="ARBA" id="ARBA00013275"/>
    </source>
</evidence>
<dbReference type="InterPro" id="IPR045851">
    <property type="entry name" value="AMP-bd_C_sf"/>
</dbReference>
<protein>
    <recommendedName>
        <fullName evidence="3">Acyl-CoA synthetase short-chain family member 3, mitochondrial</fullName>
        <ecNumber evidence="2">6.2.1.1</ecNumber>
    </recommendedName>
    <alternativeName>
        <fullName evidence="4">Acetate--CoA ligase 3</fullName>
    </alternativeName>
</protein>
<dbReference type="InterPro" id="IPR025110">
    <property type="entry name" value="AMP-bd_C"/>
</dbReference>
<evidence type="ECO:0000259" key="6">
    <source>
        <dbReference type="Pfam" id="PF00501"/>
    </source>
</evidence>
<dbReference type="InterPro" id="IPR020845">
    <property type="entry name" value="AMP-binding_CS"/>
</dbReference>
<dbReference type="EMBL" id="MTYJ01000006">
    <property type="protein sequence ID" value="OQV24569.1"/>
    <property type="molecule type" value="Genomic_DNA"/>
</dbReference>
<evidence type="ECO:0000259" key="8">
    <source>
        <dbReference type="Pfam" id="PF16177"/>
    </source>
</evidence>
<evidence type="ECO:0000313" key="10">
    <source>
        <dbReference type="Proteomes" id="UP000192578"/>
    </source>
</evidence>
<dbReference type="PANTHER" id="PTHR43347:SF3">
    <property type="entry name" value="ACYL-COA SYNTHETASE SHORT-CHAIN FAMILY MEMBER 3, MITOCHONDRIAL"/>
    <property type="match status" value="1"/>
</dbReference>
<dbReference type="Pfam" id="PF00501">
    <property type="entry name" value="AMP-binding"/>
    <property type="match status" value="1"/>
</dbReference>
<evidence type="ECO:0000256" key="4">
    <source>
        <dbReference type="ARBA" id="ARBA00042755"/>
    </source>
</evidence>
<dbReference type="Pfam" id="PF13193">
    <property type="entry name" value="AMP-binding_C"/>
    <property type="match status" value="1"/>
</dbReference>
<dbReference type="GO" id="GO:0050218">
    <property type="term" value="F:propionate-CoA ligase activity"/>
    <property type="evidence" value="ECO:0007669"/>
    <property type="project" value="TreeGrafter"/>
</dbReference>
<dbReference type="PANTHER" id="PTHR43347">
    <property type="entry name" value="ACYL-COA SYNTHETASE"/>
    <property type="match status" value="1"/>
</dbReference>
<evidence type="ECO:0000259" key="7">
    <source>
        <dbReference type="Pfam" id="PF13193"/>
    </source>
</evidence>
<dbReference type="AlphaFoldDB" id="A0A1W0XAL1"/>
<evidence type="ECO:0000256" key="5">
    <source>
        <dbReference type="ARBA" id="ARBA00047935"/>
    </source>
</evidence>
<gene>
    <name evidence="9" type="ORF">BV898_01629</name>
</gene>
<dbReference type="Gene3D" id="3.40.50.12780">
    <property type="entry name" value="N-terminal domain of ligase-like"/>
    <property type="match status" value="1"/>
</dbReference>
<dbReference type="Proteomes" id="UP000192578">
    <property type="component" value="Unassembled WGS sequence"/>
</dbReference>
<reference evidence="10" key="1">
    <citation type="submission" date="2017-01" db="EMBL/GenBank/DDBJ databases">
        <title>Comparative genomics of anhydrobiosis in the tardigrade Hypsibius dujardini.</title>
        <authorList>
            <person name="Yoshida Y."/>
            <person name="Koutsovoulos G."/>
            <person name="Laetsch D."/>
            <person name="Stevens L."/>
            <person name="Kumar S."/>
            <person name="Horikawa D."/>
            <person name="Ishino K."/>
            <person name="Komine S."/>
            <person name="Tomita M."/>
            <person name="Blaxter M."/>
            <person name="Arakawa K."/>
        </authorList>
    </citation>
    <scope>NUCLEOTIDE SEQUENCE [LARGE SCALE GENOMIC DNA]</scope>
    <source>
        <strain evidence="10">Z151</strain>
    </source>
</reference>
<comment type="similarity">
    <text evidence="1">Belongs to the ATP-dependent AMP-binding enzyme family.</text>
</comment>
<dbReference type="OrthoDB" id="10253869at2759"/>
<feature type="domain" description="AMP-binding enzyme C-terminal" evidence="7">
    <location>
        <begin position="572"/>
        <end position="650"/>
    </location>
</feature>
<dbReference type="GO" id="GO:0005759">
    <property type="term" value="C:mitochondrial matrix"/>
    <property type="evidence" value="ECO:0007669"/>
    <property type="project" value="TreeGrafter"/>
</dbReference>